<protein>
    <submittedName>
        <fullName evidence="1">Virion structural protein</fullName>
    </submittedName>
</protein>
<dbReference type="KEGG" id="vg:26643626"/>
<dbReference type="GeneID" id="26643626"/>
<evidence type="ECO:0000313" key="2">
    <source>
        <dbReference type="Proteomes" id="UP000008388"/>
    </source>
</evidence>
<proteinExistence type="predicted"/>
<reference evidence="1 2" key="1">
    <citation type="journal article" date="2011" name="Microbiology">
        <title>The Pseudomonas aeruginosa generalized transducing phage phiPA3 is a new member of the phiKZ-like group of 'jumbo' phages, and infects model laboratory strains and clinical isolates from cystic fibrosis patients.</title>
        <authorList>
            <person name="Monson R."/>
            <person name="Foulds I."/>
            <person name="Foweraker J."/>
            <person name="Welch M."/>
            <person name="Salmond G.P."/>
        </authorList>
    </citation>
    <scope>NUCLEOTIDE SEQUENCE [LARGE SCALE GENOMIC DNA]</scope>
</reference>
<dbReference type="InterPro" id="IPR024413">
    <property type="entry name" value="Phage_phiKZ_Orf92_int-head"/>
</dbReference>
<sequence length="371" mass="41431">MSNSAFVDKAFKEIDRLERAQAALEGYLDLIKEAGPRGLSKQAAAIMHTGLEHIDVTCGLTVRATGMESYDATPRSAMEAVNVDTKAIANRAREIGAKILEWIKKIFTAVQHKFNKLSSGVAAMESESGKVTEALKAIKGDLPDKINLANNPWMYLDKEFVGFELTDAEANVLKELKQGLEISYKKIVEPIIAGLRDHGISPFVTDVIRDTMTRIQIHNPPAVELPGNFKFRRNGFRFKIKMDNDFADRAAVSALVGSTGTHDVDVPSLSELRNQWERKIVPHIHALGNPQSFGLIEKIRDDLTKALVDVRKHKNFDEDQFKKIQAAISEFVKELNPDDYFTVTRQLVLCLRAKFKAYHAVLNAVNKSGEE</sequence>
<dbReference type="Proteomes" id="UP000008388">
    <property type="component" value="Segment"/>
</dbReference>
<accession>F8SJX5</accession>
<dbReference type="RefSeq" id="YP_009217177.1">
    <property type="nucleotide sequence ID" value="NC_028999.1"/>
</dbReference>
<keyword evidence="2" id="KW-1185">Reference proteome</keyword>
<dbReference type="OrthoDB" id="36127at10239"/>
<dbReference type="Pfam" id="PF12699">
    <property type="entry name" value="phiKZ_IP"/>
    <property type="match status" value="1"/>
</dbReference>
<evidence type="ECO:0000313" key="1">
    <source>
        <dbReference type="EMBL" id="AEH03521.1"/>
    </source>
</evidence>
<organism evidence="1 2">
    <name type="scientific">Pseudomonas phage PhiPA3</name>
    <name type="common">Pseudomonas aeruginosa phage PhiPA3</name>
    <dbReference type="NCBI Taxonomy" id="998086"/>
    <lineage>
        <taxon>Viruses</taxon>
        <taxon>Duplodnaviria</taxon>
        <taxon>Heunggongvirae</taxon>
        <taxon>Uroviricota</taxon>
        <taxon>Caudoviricetes</taxon>
        <taxon>Chimalliviridae</taxon>
        <taxon>Miltoncavirus</taxon>
        <taxon>Miltoncavirus PhiPA3</taxon>
    </lineage>
</organism>
<organismHost>
    <name type="scientific">Pseudomonas aeruginosa</name>
    <dbReference type="NCBI Taxonomy" id="287"/>
</organismHost>
<gene>
    <name evidence="1" type="primary">097</name>
</gene>
<name>F8SJX5_BPPA3</name>
<dbReference type="EMBL" id="HQ630627">
    <property type="protein sequence ID" value="AEH03521.1"/>
    <property type="molecule type" value="Genomic_DNA"/>
</dbReference>